<reference evidence="4 5" key="1">
    <citation type="submission" date="2019-03" db="EMBL/GenBank/DDBJ databases">
        <title>Genomic Encyclopedia of Type Strains, Phase IV (KMG-IV): sequencing the most valuable type-strain genomes for metagenomic binning, comparative biology and taxonomic classification.</title>
        <authorList>
            <person name="Goeker M."/>
        </authorList>
    </citation>
    <scope>NUCLEOTIDE SEQUENCE [LARGE SCALE GENOMIC DNA]</scope>
    <source>
        <strain evidence="4 5">DSM 654</strain>
    </source>
</reference>
<evidence type="ECO:0000313" key="5">
    <source>
        <dbReference type="Proteomes" id="UP000295110"/>
    </source>
</evidence>
<dbReference type="InterPro" id="IPR025668">
    <property type="entry name" value="Tnp_DDE_dom"/>
</dbReference>
<evidence type="ECO:0000313" key="4">
    <source>
        <dbReference type="EMBL" id="TCV04416.1"/>
    </source>
</evidence>
<evidence type="ECO:0000259" key="3">
    <source>
        <dbReference type="Pfam" id="PF13751"/>
    </source>
</evidence>
<dbReference type="InterPro" id="IPR047629">
    <property type="entry name" value="IS1182_transpos"/>
</dbReference>
<dbReference type="InterPro" id="IPR008490">
    <property type="entry name" value="Transposase_InsH_N"/>
</dbReference>
<dbReference type="PANTHER" id="PTHR33408:SF2">
    <property type="entry name" value="TRANSPOSASE DDE DOMAIN-CONTAINING PROTEIN"/>
    <property type="match status" value="1"/>
</dbReference>
<keyword evidence="5" id="KW-1185">Reference proteome</keyword>
<feature type="coiled-coil region" evidence="1">
    <location>
        <begin position="188"/>
        <end position="222"/>
    </location>
</feature>
<dbReference type="AlphaFoldDB" id="A0A4R3VG48"/>
<dbReference type="Pfam" id="PF05598">
    <property type="entry name" value="DUF772"/>
    <property type="match status" value="1"/>
</dbReference>
<evidence type="ECO:0000256" key="1">
    <source>
        <dbReference type="SAM" id="Coils"/>
    </source>
</evidence>
<sequence length="481" mass="54619">MKRFIEGEDRHQVTLLPESLDDFVGADNPVRVIDAFVEELDLPGLGFDGANPAATGRPSYHPAVLLKIYIYGYLNRIQSSRRLERECQRNLELMWLTGRLAPDFKTIADFRHDNGKGIRNVCRRFVMLCRDLDLFSQAIVAIDGSKFKAVNNRDRNFTAVKIERFQEHITESIQRYLDGLETADRTQTAGLQAKTERVQEKIKKLRQRMQQLDALKAQLASERDGQLSTTDPDARAMATSRPGSAVIGYNVQTAVDAKNHLIVAHEVTNDSSDRAQLSKMAVVSREAMGVTELQAIADRGYYNGVELKACEDEGIAAYVPKPLTSNAKAEGRFDKADFIYIARDDQYQCPAGQRAVHRFTTDERGQQIRLYWSSACPRCPMKEQCTTSAYRRIRRWEHEAVLESVQQRLDQAPDAMRVRRRTVEHVFGTLKHWMGSTHFLTRRLAHVGTEMSLHVLAYNLKRVMHILGIGPLIQAMRVMGA</sequence>
<gene>
    <name evidence="4" type="ORF">EV671_1001171</name>
</gene>
<dbReference type="PANTHER" id="PTHR33408">
    <property type="entry name" value="TRANSPOSASE"/>
    <property type="match status" value="1"/>
</dbReference>
<dbReference type="Pfam" id="PF13751">
    <property type="entry name" value="DDE_Tnp_1_6"/>
    <property type="match status" value="1"/>
</dbReference>
<name>A0A4R3VG48_ROSSA</name>
<dbReference type="NCBIfam" id="NF033551">
    <property type="entry name" value="transpos_IS1182"/>
    <property type="match status" value="1"/>
</dbReference>
<feature type="domain" description="Transposase DDE" evidence="3">
    <location>
        <begin position="349"/>
        <end position="463"/>
    </location>
</feature>
<proteinExistence type="predicted"/>
<protein>
    <submittedName>
        <fullName evidence="4">IS4 family transposase</fullName>
    </submittedName>
</protein>
<dbReference type="Proteomes" id="UP000295110">
    <property type="component" value="Unassembled WGS sequence"/>
</dbReference>
<feature type="domain" description="Transposase InsH N-terminal" evidence="2">
    <location>
        <begin position="19"/>
        <end position="112"/>
    </location>
</feature>
<comment type="caution">
    <text evidence="4">The sequence shown here is derived from an EMBL/GenBank/DDBJ whole genome shotgun (WGS) entry which is preliminary data.</text>
</comment>
<organism evidence="4 5">
    <name type="scientific">Roseateles saccharophilus</name>
    <name type="common">Pseudomonas saccharophila</name>
    <dbReference type="NCBI Taxonomy" id="304"/>
    <lineage>
        <taxon>Bacteria</taxon>
        <taxon>Pseudomonadati</taxon>
        <taxon>Pseudomonadota</taxon>
        <taxon>Betaproteobacteria</taxon>
        <taxon>Burkholderiales</taxon>
        <taxon>Sphaerotilaceae</taxon>
        <taxon>Roseateles</taxon>
    </lineage>
</organism>
<dbReference type="RefSeq" id="WP_132569115.1">
    <property type="nucleotide sequence ID" value="NZ_CBCSGL010000004.1"/>
</dbReference>
<accession>A0A4R3VG48</accession>
<dbReference type="EMBL" id="SMBU01000001">
    <property type="protein sequence ID" value="TCV04416.1"/>
    <property type="molecule type" value="Genomic_DNA"/>
</dbReference>
<keyword evidence="1" id="KW-0175">Coiled coil</keyword>
<evidence type="ECO:0000259" key="2">
    <source>
        <dbReference type="Pfam" id="PF05598"/>
    </source>
</evidence>
<dbReference type="OrthoDB" id="111180at2"/>